<dbReference type="OrthoDB" id="3265918at2759"/>
<evidence type="ECO:0000256" key="1">
    <source>
        <dbReference type="SAM" id="MobiDB-lite"/>
    </source>
</evidence>
<feature type="region of interest" description="Disordered" evidence="1">
    <location>
        <begin position="239"/>
        <end position="261"/>
    </location>
</feature>
<sequence length="261" mass="29536">MFACTSRHFRPTCTPASPLRIARAHTSVLSHLPKHPGPTKALKYRRSTPGSMSTVLYPWHINFPTGPLNPAHPALRKKGMLASMPKFNCPAFQLRAMPFDILNRPEKAYPFPRSDDFGLTVRPGDKKQRPMARMSLVMLFTRVVMRSLTIRNRIRARLRTAFGIAVGRNAHKDEKGKLVLGEVPTDLTQMLLKDWCYYITPSADVYRMPMEDLVDYARKGLQAVKIAALRKEQEWAQLPDKGFSQGGQSQGNNRKSYGIKS</sequence>
<dbReference type="EMBL" id="KV426029">
    <property type="protein sequence ID" value="KZV91348.1"/>
    <property type="molecule type" value="Genomic_DNA"/>
</dbReference>
<organism evidence="2 3">
    <name type="scientific">Exidia glandulosa HHB12029</name>
    <dbReference type="NCBI Taxonomy" id="1314781"/>
    <lineage>
        <taxon>Eukaryota</taxon>
        <taxon>Fungi</taxon>
        <taxon>Dikarya</taxon>
        <taxon>Basidiomycota</taxon>
        <taxon>Agaricomycotina</taxon>
        <taxon>Agaricomycetes</taxon>
        <taxon>Auriculariales</taxon>
        <taxon>Exidiaceae</taxon>
        <taxon>Exidia</taxon>
    </lineage>
</organism>
<evidence type="ECO:0000313" key="3">
    <source>
        <dbReference type="Proteomes" id="UP000077266"/>
    </source>
</evidence>
<proteinExistence type="predicted"/>
<keyword evidence="3" id="KW-1185">Reference proteome</keyword>
<dbReference type="STRING" id="1314781.A0A165H295"/>
<name>A0A165H295_EXIGL</name>
<dbReference type="Proteomes" id="UP000077266">
    <property type="component" value="Unassembled WGS sequence"/>
</dbReference>
<evidence type="ECO:0000313" key="2">
    <source>
        <dbReference type="EMBL" id="KZV91348.1"/>
    </source>
</evidence>
<dbReference type="InParanoid" id="A0A165H295"/>
<gene>
    <name evidence="2" type="ORF">EXIGLDRAFT_769991</name>
</gene>
<reference evidence="2 3" key="1">
    <citation type="journal article" date="2016" name="Mol. Biol. Evol.">
        <title>Comparative Genomics of Early-Diverging Mushroom-Forming Fungi Provides Insights into the Origins of Lignocellulose Decay Capabilities.</title>
        <authorList>
            <person name="Nagy L.G."/>
            <person name="Riley R."/>
            <person name="Tritt A."/>
            <person name="Adam C."/>
            <person name="Daum C."/>
            <person name="Floudas D."/>
            <person name="Sun H."/>
            <person name="Yadav J.S."/>
            <person name="Pangilinan J."/>
            <person name="Larsson K.H."/>
            <person name="Matsuura K."/>
            <person name="Barry K."/>
            <person name="Labutti K."/>
            <person name="Kuo R."/>
            <person name="Ohm R.A."/>
            <person name="Bhattacharya S.S."/>
            <person name="Shirouzu T."/>
            <person name="Yoshinaga Y."/>
            <person name="Martin F.M."/>
            <person name="Grigoriev I.V."/>
            <person name="Hibbett D.S."/>
        </authorList>
    </citation>
    <scope>NUCLEOTIDE SEQUENCE [LARGE SCALE GENOMIC DNA]</scope>
    <source>
        <strain evidence="2 3">HHB12029</strain>
    </source>
</reference>
<protein>
    <submittedName>
        <fullName evidence="2">Uncharacterized protein</fullName>
    </submittedName>
</protein>
<dbReference type="AlphaFoldDB" id="A0A165H295"/>
<accession>A0A165H295</accession>